<keyword evidence="4" id="KW-1185">Reference proteome</keyword>
<dbReference type="Pfam" id="PF00076">
    <property type="entry name" value="RRM_1"/>
    <property type="match status" value="1"/>
</dbReference>
<sequence>MLVENVYGVFNSVGGFSEGFDEEKLQTAFLTFGDIKEVFIPRDRTAEGGHRGFGFVEFENADDAKAAIDNMHMNRIFGETIRCNLARPTRITTAGIHAAPVWELEAAAGSVDQTELGEDETTVANVDDVNVEL</sequence>
<dbReference type="OrthoDB" id="407442at2759"/>
<dbReference type="PANTHER" id="PTHR48037">
    <property type="entry name" value="ATPASE E1"/>
    <property type="match status" value="1"/>
</dbReference>
<evidence type="ECO:0000259" key="2">
    <source>
        <dbReference type="PROSITE" id="PS50102"/>
    </source>
</evidence>
<dbReference type="InterPro" id="IPR000504">
    <property type="entry name" value="RRM_dom"/>
</dbReference>
<evidence type="ECO:0000313" key="3">
    <source>
        <dbReference type="EMBL" id="PJF18637.1"/>
    </source>
</evidence>
<dbReference type="AlphaFoldDB" id="A0A2H9TLL5"/>
<keyword evidence="1" id="KW-0694">RNA-binding</keyword>
<name>A0A2H9TLL5_9FUNG</name>
<dbReference type="SUPFAM" id="SSF54928">
    <property type="entry name" value="RNA-binding domain, RBD"/>
    <property type="match status" value="1"/>
</dbReference>
<dbReference type="Proteomes" id="UP000240830">
    <property type="component" value="Unassembled WGS sequence"/>
</dbReference>
<dbReference type="SMART" id="SM00360">
    <property type="entry name" value="RRM"/>
    <property type="match status" value="1"/>
</dbReference>
<comment type="caution">
    <text evidence="3">The sequence shown here is derived from an EMBL/GenBank/DDBJ whole genome shotgun (WGS) entry which is preliminary data.</text>
</comment>
<dbReference type="EMBL" id="MTSL01000112">
    <property type="protein sequence ID" value="PJF18637.1"/>
    <property type="molecule type" value="Genomic_DNA"/>
</dbReference>
<dbReference type="InterPro" id="IPR035979">
    <property type="entry name" value="RBD_domain_sf"/>
</dbReference>
<gene>
    <name evidence="3" type="ORF">PSACC_01558</name>
</gene>
<dbReference type="PROSITE" id="PS50102">
    <property type="entry name" value="RRM"/>
    <property type="match status" value="1"/>
</dbReference>
<dbReference type="STRING" id="1246581.A0A2H9TLL5"/>
<dbReference type="InterPro" id="IPR012677">
    <property type="entry name" value="Nucleotide-bd_a/b_plait_sf"/>
</dbReference>
<feature type="domain" description="RRM" evidence="2">
    <location>
        <begin position="13"/>
        <end position="88"/>
    </location>
</feature>
<evidence type="ECO:0000313" key="4">
    <source>
        <dbReference type="Proteomes" id="UP000240830"/>
    </source>
</evidence>
<dbReference type="Gene3D" id="3.30.70.330">
    <property type="match status" value="1"/>
</dbReference>
<reference evidence="3 4" key="1">
    <citation type="submission" date="2016-10" db="EMBL/GenBank/DDBJ databases">
        <title>The genome of Paramicrosporidium saccamoebae is the missing link in understanding Cryptomycota and Microsporidia evolution.</title>
        <authorList>
            <person name="Quandt C.A."/>
            <person name="Beaudet D."/>
            <person name="Corsaro D."/>
            <person name="Michel R."/>
            <person name="Corradi N."/>
            <person name="James T."/>
        </authorList>
    </citation>
    <scope>NUCLEOTIDE SEQUENCE [LARGE SCALE GENOMIC DNA]</scope>
    <source>
        <strain evidence="3 4">KSL3</strain>
    </source>
</reference>
<protein>
    <recommendedName>
        <fullName evidence="2">RRM domain-containing protein</fullName>
    </recommendedName>
</protein>
<evidence type="ECO:0000256" key="1">
    <source>
        <dbReference type="PROSITE-ProRule" id="PRU00176"/>
    </source>
</evidence>
<dbReference type="PANTHER" id="PTHR48037:SF1">
    <property type="entry name" value="RRM DOMAIN-CONTAINING PROTEIN"/>
    <property type="match status" value="1"/>
</dbReference>
<organism evidence="3 4">
    <name type="scientific">Paramicrosporidium saccamoebae</name>
    <dbReference type="NCBI Taxonomy" id="1246581"/>
    <lineage>
        <taxon>Eukaryota</taxon>
        <taxon>Fungi</taxon>
        <taxon>Fungi incertae sedis</taxon>
        <taxon>Cryptomycota</taxon>
        <taxon>Cryptomycota incertae sedis</taxon>
        <taxon>Paramicrosporidium</taxon>
    </lineage>
</organism>
<accession>A0A2H9TLL5</accession>
<proteinExistence type="predicted"/>
<dbReference type="GO" id="GO:0003723">
    <property type="term" value="F:RNA binding"/>
    <property type="evidence" value="ECO:0007669"/>
    <property type="project" value="UniProtKB-UniRule"/>
</dbReference>